<dbReference type="GO" id="GO:0005829">
    <property type="term" value="C:cytosol"/>
    <property type="evidence" value="ECO:0007669"/>
    <property type="project" value="TreeGrafter"/>
</dbReference>
<feature type="region of interest" description="Disordered" evidence="2">
    <location>
        <begin position="267"/>
        <end position="287"/>
    </location>
</feature>
<accession>A0A2P6MQ09</accession>
<dbReference type="GO" id="GO:0051603">
    <property type="term" value="P:proteolysis involved in protein catabolic process"/>
    <property type="evidence" value="ECO:0007669"/>
    <property type="project" value="TreeGrafter"/>
</dbReference>
<dbReference type="STRING" id="1890364.A0A2P6MQ09"/>
<dbReference type="InParanoid" id="A0A2P6MQ09"/>
<dbReference type="GO" id="GO:0005739">
    <property type="term" value="C:mitochondrion"/>
    <property type="evidence" value="ECO:0007669"/>
    <property type="project" value="TreeGrafter"/>
</dbReference>
<dbReference type="Pfam" id="PF22456">
    <property type="entry name" value="PqqF-like_C_4"/>
    <property type="match status" value="1"/>
</dbReference>
<dbReference type="GO" id="GO:0004222">
    <property type="term" value="F:metalloendopeptidase activity"/>
    <property type="evidence" value="ECO:0007669"/>
    <property type="project" value="TreeGrafter"/>
</dbReference>
<comment type="caution">
    <text evidence="4">The sequence shown here is derived from an EMBL/GenBank/DDBJ whole genome shotgun (WGS) entry which is preliminary data.</text>
</comment>
<dbReference type="PANTHER" id="PTHR43690">
    <property type="entry name" value="NARDILYSIN"/>
    <property type="match status" value="1"/>
</dbReference>
<gene>
    <name evidence="4" type="ORF">PROFUN_16659</name>
</gene>
<dbReference type="GO" id="GO:0046872">
    <property type="term" value="F:metal ion binding"/>
    <property type="evidence" value="ECO:0007669"/>
    <property type="project" value="UniProtKB-KW"/>
</dbReference>
<evidence type="ECO:0000313" key="5">
    <source>
        <dbReference type="Proteomes" id="UP000241769"/>
    </source>
</evidence>
<evidence type="ECO:0000259" key="3">
    <source>
        <dbReference type="Pfam" id="PF22456"/>
    </source>
</evidence>
<reference evidence="4 5" key="1">
    <citation type="journal article" date="2018" name="Genome Biol. Evol.">
        <title>Multiple Roots of Fruiting Body Formation in Amoebozoa.</title>
        <authorList>
            <person name="Hillmann F."/>
            <person name="Forbes G."/>
            <person name="Novohradska S."/>
            <person name="Ferling I."/>
            <person name="Riege K."/>
            <person name="Groth M."/>
            <person name="Westermann M."/>
            <person name="Marz M."/>
            <person name="Spaller T."/>
            <person name="Winckler T."/>
            <person name="Schaap P."/>
            <person name="Glockner G."/>
        </authorList>
    </citation>
    <scope>NUCLEOTIDE SEQUENCE [LARGE SCALE GENOMIC DNA]</scope>
    <source>
        <strain evidence="4 5">Jena</strain>
    </source>
</reference>
<keyword evidence="5" id="KW-1185">Reference proteome</keyword>
<dbReference type="InterPro" id="IPR011249">
    <property type="entry name" value="Metalloenz_LuxS/M16"/>
</dbReference>
<protein>
    <recommendedName>
        <fullName evidence="3">Coenzyme PQQ synthesis protein F-like C-terminal lobe domain-containing protein</fullName>
    </recommendedName>
</protein>
<dbReference type="Proteomes" id="UP000241769">
    <property type="component" value="Unassembled WGS sequence"/>
</dbReference>
<feature type="region of interest" description="Disordered" evidence="2">
    <location>
        <begin position="692"/>
        <end position="714"/>
    </location>
</feature>
<feature type="domain" description="Coenzyme PQQ synthesis protein F-like C-terminal lobe" evidence="3">
    <location>
        <begin position="81"/>
        <end position="180"/>
    </location>
</feature>
<evidence type="ECO:0000256" key="2">
    <source>
        <dbReference type="SAM" id="MobiDB-lite"/>
    </source>
</evidence>
<keyword evidence="1" id="KW-0479">Metal-binding</keyword>
<dbReference type="OrthoDB" id="952271at2759"/>
<dbReference type="AlphaFoldDB" id="A0A2P6MQ09"/>
<sequence length="816" mass="95444">LAHGNITEEQAVTTVNEIKNIFAGVPMSDSEFHEDRIVRLERGKEYVYSSPIPNPNESNSAVYVYYQIGLENRREDALLDVLNQIFDSTFYDQLRTKEQLGYIVWSGSRSHSNVQGFKIEVQSSKFTPKYLGERIEACLQLCKTTLDNLTEEEFNKVVSVVVSFKREKTKRLEEETSRMWGEINTHDYLFVRDELEVEELQKLKLEELREFFHHHIFHTQTRAKMTVERYSHQWISEYEKEDRGEQVIRIDNIVSFKHSMQLWPSDPTVPKEAPEPPAEAVVEGKQRPQVDLEEMDRSQFEHRLNHLVSRATEMQRRDGRSAVSSEALTKMNVFPKDRTKDMNLDGAYLRDGSNFRNQREFVQNFVDQCRLLNQGLEPRMMFEQIPSQLTNTDGLNVWRLYDSASQVSRNSRQLLNFLQILGSIYETIVAGVPVHTSLNNYNTVLDPVIRESEDGSFILQHVEAQPPHDSYPEFVTALRVSYYDTREHVLRHSLRTGEAAVLPHTKSQEKEKEEAEYLQYKTYLVSDVMYSFIEPSRHMVTLEKLWAIKREDLWKLPDGVTKNEAETRVVQGLIETLRKCFTHSSEEEFHVFFKVFPRGNHLLVIDIPHTDVQGKPIFGRKPRSWVIDFQYLSRTEMHRWMEVQQATICTSDTCFCVRKQMVATFLEILQKRGIQMGSILVNLLDKAVQETQDPADLPEAQRASQSWPNGSSGETVMVHQQEKQEKRTVEDLAKAEIDLNQLLSDTQKQSHLFYNLRYYEVLHLKKSRGKAKCWWLVVFAHEVAHNVAPGHNKHHEFMEEMILQEHIFKLLNRWDD</sequence>
<name>A0A2P6MQ09_9EUKA</name>
<feature type="compositionally biased region" description="Polar residues" evidence="2">
    <location>
        <begin position="702"/>
        <end position="714"/>
    </location>
</feature>
<dbReference type="EMBL" id="MDYQ01000548">
    <property type="protein sequence ID" value="PRP73772.1"/>
    <property type="molecule type" value="Genomic_DNA"/>
</dbReference>
<proteinExistence type="predicted"/>
<dbReference type="PANTHER" id="PTHR43690:SF18">
    <property type="entry name" value="INSULIN-DEGRADING ENZYME-RELATED"/>
    <property type="match status" value="1"/>
</dbReference>
<evidence type="ECO:0000256" key="1">
    <source>
        <dbReference type="ARBA" id="ARBA00022723"/>
    </source>
</evidence>
<dbReference type="SUPFAM" id="SSF63411">
    <property type="entry name" value="LuxS/MPP-like metallohydrolase"/>
    <property type="match status" value="1"/>
</dbReference>
<feature type="non-terminal residue" evidence="4">
    <location>
        <position position="1"/>
    </location>
</feature>
<dbReference type="InterPro" id="IPR054734">
    <property type="entry name" value="PqqF-like_C_4"/>
</dbReference>
<dbReference type="InterPro" id="IPR050626">
    <property type="entry name" value="Peptidase_M16"/>
</dbReference>
<organism evidence="4 5">
    <name type="scientific">Planoprotostelium fungivorum</name>
    <dbReference type="NCBI Taxonomy" id="1890364"/>
    <lineage>
        <taxon>Eukaryota</taxon>
        <taxon>Amoebozoa</taxon>
        <taxon>Evosea</taxon>
        <taxon>Variosea</taxon>
        <taxon>Cavosteliida</taxon>
        <taxon>Cavosteliaceae</taxon>
        <taxon>Planoprotostelium</taxon>
    </lineage>
</organism>
<evidence type="ECO:0000313" key="4">
    <source>
        <dbReference type="EMBL" id="PRP73772.1"/>
    </source>
</evidence>
<dbReference type="GO" id="GO:0043171">
    <property type="term" value="P:peptide catabolic process"/>
    <property type="evidence" value="ECO:0007669"/>
    <property type="project" value="TreeGrafter"/>
</dbReference>
<dbReference type="Gene3D" id="3.30.830.10">
    <property type="entry name" value="Metalloenzyme, LuxS/M16 peptidase-like"/>
    <property type="match status" value="1"/>
</dbReference>